<evidence type="ECO:0000259" key="4">
    <source>
        <dbReference type="Pfam" id="PF01229"/>
    </source>
</evidence>
<reference evidence="6" key="1">
    <citation type="submission" date="2016-10" db="EMBL/GenBank/DDBJ databases">
        <authorList>
            <person name="Varghese N."/>
            <person name="Submissions S."/>
        </authorList>
    </citation>
    <scope>NUCLEOTIDE SEQUENCE [LARGE SCALE GENOMIC DNA]</scope>
    <source>
        <strain evidence="6">N6PO6</strain>
    </source>
</reference>
<organism evidence="5 6">
    <name type="scientific">Izhakiella capsodis</name>
    <dbReference type="NCBI Taxonomy" id="1367852"/>
    <lineage>
        <taxon>Bacteria</taxon>
        <taxon>Pseudomonadati</taxon>
        <taxon>Pseudomonadota</taxon>
        <taxon>Gammaproteobacteria</taxon>
        <taxon>Enterobacterales</taxon>
        <taxon>Erwiniaceae</taxon>
        <taxon>Izhakiella</taxon>
    </lineage>
</organism>
<evidence type="ECO:0000313" key="5">
    <source>
        <dbReference type="EMBL" id="SFN20373.1"/>
    </source>
</evidence>
<dbReference type="InterPro" id="IPR051923">
    <property type="entry name" value="Glycosyl_Hydrolase_39"/>
</dbReference>
<protein>
    <submittedName>
        <fullName evidence="5">Glycosyl hydrolases family 39</fullName>
    </submittedName>
</protein>
<evidence type="ECO:0000256" key="2">
    <source>
        <dbReference type="ARBA" id="ARBA00022801"/>
    </source>
</evidence>
<dbReference type="InterPro" id="IPR017853">
    <property type="entry name" value="GH"/>
</dbReference>
<evidence type="ECO:0000313" key="6">
    <source>
        <dbReference type="Proteomes" id="UP000242222"/>
    </source>
</evidence>
<keyword evidence="6" id="KW-1185">Reference proteome</keyword>
<dbReference type="GO" id="GO:0005975">
    <property type="term" value="P:carbohydrate metabolic process"/>
    <property type="evidence" value="ECO:0007669"/>
    <property type="project" value="InterPro"/>
</dbReference>
<gene>
    <name evidence="5" type="ORF">SAMN05216516_103270</name>
</gene>
<dbReference type="AlphaFoldDB" id="A0A1I4X4F2"/>
<dbReference type="RefSeq" id="WP_092876691.1">
    <property type="nucleotide sequence ID" value="NZ_FOVC01000003.1"/>
</dbReference>
<dbReference type="Proteomes" id="UP000242222">
    <property type="component" value="Unassembled WGS sequence"/>
</dbReference>
<dbReference type="PANTHER" id="PTHR12631">
    <property type="entry name" value="ALPHA-L-IDURONIDASE"/>
    <property type="match status" value="1"/>
</dbReference>
<dbReference type="OrthoDB" id="9776971at2"/>
<dbReference type="Gene3D" id="3.20.20.80">
    <property type="entry name" value="Glycosidases"/>
    <property type="match status" value="1"/>
</dbReference>
<sequence length="692" mass="78080">MKLISFDTLTVDSNAGKQGKLKEINGVNGTPKSIAPGLPNLDNEFNQLGIRYLRFHDNLGIGDLDNYFVENDQGSQFIPNIPSNYLKSALKLISSIGNIRTIFPNAAAGMRSNNAELALKDANYAMTDQHFIEVLSNNSNPKVQRDILFRVGRTNRGSNELPQNFDIYATLVDALVKRYSLNYDAVGLPRKIIYWEIWNEPDLPQFWNSNNPQDYYEFYAKIAKKIKSIDPSAKVGGAGVANGYNPGGAYIEGLLQYCRNNNVPIDFVSWHYYGNSTSDPQNIITIGNQIQNTLRKYKYDDIESICSEWNSTPFAHKNIFSKLQSAKNAAYIASTLIYMQYTKVDLAHYYRGDASSFGLFNNSGHFFTYSAQAFHMFSRLLETPDIISGNKDFSSGLSVIACKSSAGNKINILAANYVVDRDFSTANPPKESPLYPQHYVDGNRQIEQLTDDVSKKEWFGNVDPTTIHPDNYVPPKGTVRQLPVHGVLNAVSRDYKSSNNGLSIQLSNMRYNSCKLTAYRIKEGGNLDSVLAPDITNEVTFRFENNDLIIDDSGAKTSTVTFYSLELSNVTSRPKPNPVPVNRKATYIYTMKRGVYVSHWPSNQDFYVNAGEVVYFKYTNNNYNCRLFRLRKNNYAALVRARNTASNIVEGSLKFNQSGHLRSALIGKLDFIIYYRFFSKRSSTGELTFYIK</sequence>
<keyword evidence="3" id="KW-0326">Glycosidase</keyword>
<dbReference type="PANTHER" id="PTHR12631:SF10">
    <property type="entry name" value="BETA-XYLOSIDASE-LIKE PROTEIN-RELATED"/>
    <property type="match status" value="1"/>
</dbReference>
<dbReference type="InterPro" id="IPR018087">
    <property type="entry name" value="Glyco_hydro_5_CS"/>
</dbReference>
<dbReference type="Pfam" id="PF01229">
    <property type="entry name" value="Glyco_hydro_39"/>
    <property type="match status" value="1"/>
</dbReference>
<evidence type="ECO:0000256" key="1">
    <source>
        <dbReference type="ARBA" id="ARBA00008875"/>
    </source>
</evidence>
<dbReference type="STRING" id="1367852.SAMN05216516_103270"/>
<feature type="domain" description="Glycosyl hydrolases family 39 N-terminal catalytic" evidence="4">
    <location>
        <begin position="162"/>
        <end position="347"/>
    </location>
</feature>
<dbReference type="PROSITE" id="PS00659">
    <property type="entry name" value="GLYCOSYL_HYDROL_F5"/>
    <property type="match status" value="1"/>
</dbReference>
<keyword evidence="2 5" id="KW-0378">Hydrolase</keyword>
<dbReference type="InterPro" id="IPR049166">
    <property type="entry name" value="GH39_cat"/>
</dbReference>
<comment type="similarity">
    <text evidence="1">Belongs to the glycosyl hydrolase 39 family.</text>
</comment>
<dbReference type="GO" id="GO:0004553">
    <property type="term" value="F:hydrolase activity, hydrolyzing O-glycosyl compounds"/>
    <property type="evidence" value="ECO:0007669"/>
    <property type="project" value="InterPro"/>
</dbReference>
<dbReference type="EMBL" id="FOVC01000003">
    <property type="protein sequence ID" value="SFN20373.1"/>
    <property type="molecule type" value="Genomic_DNA"/>
</dbReference>
<dbReference type="SUPFAM" id="SSF51445">
    <property type="entry name" value="(Trans)glycosidases"/>
    <property type="match status" value="1"/>
</dbReference>
<proteinExistence type="inferred from homology"/>
<evidence type="ECO:0000256" key="3">
    <source>
        <dbReference type="ARBA" id="ARBA00023295"/>
    </source>
</evidence>
<accession>A0A1I4X4F2</accession>
<name>A0A1I4X4F2_9GAMM</name>